<proteinExistence type="predicted"/>
<keyword evidence="2" id="KW-1185">Reference proteome</keyword>
<feature type="non-terminal residue" evidence="1">
    <location>
        <position position="228"/>
    </location>
</feature>
<protein>
    <submittedName>
        <fullName evidence="1">Uncharacterized protein</fullName>
    </submittedName>
</protein>
<evidence type="ECO:0000313" key="2">
    <source>
        <dbReference type="Proteomes" id="UP001295444"/>
    </source>
</evidence>
<feature type="non-terminal residue" evidence="1">
    <location>
        <position position="1"/>
    </location>
</feature>
<sequence>EHWWVQNTASILVAVILNDSKRSCPTVPSGSISTPSQSLAIGGNICSNGITRGEMSLHTHNTQPSHKTLSQPTQCSANSLTEHSANPYTHNTQPTHTIFSQFSAEHSDNPYTPNIQPSHTHRLCTHTIPQLTASQHTSDTNTNHKTWGFFSRTQHMQPQSHTQPFPPPMPKCNKYGLPTACLKTQQTTRRMYMQTTYTALGTEIPSKYNKELSCTFKTLTVNTFNTET</sequence>
<dbReference type="EMBL" id="OW240914">
    <property type="protein sequence ID" value="CAH2278220.1"/>
    <property type="molecule type" value="Genomic_DNA"/>
</dbReference>
<gene>
    <name evidence="1" type="ORF">PECUL_23A026073</name>
</gene>
<reference evidence="1" key="1">
    <citation type="submission" date="2022-03" db="EMBL/GenBank/DDBJ databases">
        <authorList>
            <person name="Alioto T."/>
            <person name="Alioto T."/>
            <person name="Gomez Garrido J."/>
        </authorList>
    </citation>
    <scope>NUCLEOTIDE SEQUENCE</scope>
</reference>
<evidence type="ECO:0000313" key="1">
    <source>
        <dbReference type="EMBL" id="CAH2278220.1"/>
    </source>
</evidence>
<accession>A0AAD1RVT6</accession>
<organism evidence="1 2">
    <name type="scientific">Pelobates cultripes</name>
    <name type="common">Western spadefoot toad</name>
    <dbReference type="NCBI Taxonomy" id="61616"/>
    <lineage>
        <taxon>Eukaryota</taxon>
        <taxon>Metazoa</taxon>
        <taxon>Chordata</taxon>
        <taxon>Craniata</taxon>
        <taxon>Vertebrata</taxon>
        <taxon>Euteleostomi</taxon>
        <taxon>Amphibia</taxon>
        <taxon>Batrachia</taxon>
        <taxon>Anura</taxon>
        <taxon>Pelobatoidea</taxon>
        <taxon>Pelobatidae</taxon>
        <taxon>Pelobates</taxon>
    </lineage>
</organism>
<dbReference type="AlphaFoldDB" id="A0AAD1RVT6"/>
<dbReference type="Proteomes" id="UP001295444">
    <property type="component" value="Chromosome 03"/>
</dbReference>
<name>A0AAD1RVT6_PELCU</name>